<reference evidence="2" key="1">
    <citation type="submission" date="2023-10" db="EMBL/GenBank/DDBJ databases">
        <authorList>
            <person name="Domelevo Entfellner J.-B."/>
        </authorList>
    </citation>
    <scope>NUCLEOTIDE SEQUENCE</scope>
</reference>
<dbReference type="Proteomes" id="UP001189624">
    <property type="component" value="Chromosome 10"/>
</dbReference>
<name>A0AA86W316_9FABA</name>
<keyword evidence="3" id="KW-1185">Reference proteome</keyword>
<gene>
    <name evidence="2" type="ORF">AYBTSS11_LOCUS29663</name>
</gene>
<proteinExistence type="predicted"/>
<evidence type="ECO:0000313" key="3">
    <source>
        <dbReference type="Proteomes" id="UP001189624"/>
    </source>
</evidence>
<feature type="signal peptide" evidence="1">
    <location>
        <begin position="1"/>
        <end position="21"/>
    </location>
</feature>
<evidence type="ECO:0000313" key="2">
    <source>
        <dbReference type="EMBL" id="CAJ1977497.1"/>
    </source>
</evidence>
<evidence type="ECO:0000256" key="1">
    <source>
        <dbReference type="SAM" id="SignalP"/>
    </source>
</evidence>
<organism evidence="2 3">
    <name type="scientific">Sphenostylis stenocarpa</name>
    <dbReference type="NCBI Taxonomy" id="92480"/>
    <lineage>
        <taxon>Eukaryota</taxon>
        <taxon>Viridiplantae</taxon>
        <taxon>Streptophyta</taxon>
        <taxon>Embryophyta</taxon>
        <taxon>Tracheophyta</taxon>
        <taxon>Spermatophyta</taxon>
        <taxon>Magnoliopsida</taxon>
        <taxon>eudicotyledons</taxon>
        <taxon>Gunneridae</taxon>
        <taxon>Pentapetalae</taxon>
        <taxon>rosids</taxon>
        <taxon>fabids</taxon>
        <taxon>Fabales</taxon>
        <taxon>Fabaceae</taxon>
        <taxon>Papilionoideae</taxon>
        <taxon>50 kb inversion clade</taxon>
        <taxon>NPAAA clade</taxon>
        <taxon>indigoferoid/millettioid clade</taxon>
        <taxon>Phaseoleae</taxon>
        <taxon>Sphenostylis</taxon>
    </lineage>
</organism>
<protein>
    <submittedName>
        <fullName evidence="2">Uncharacterized protein</fullName>
    </submittedName>
</protein>
<feature type="chain" id="PRO_5041637082" evidence="1">
    <location>
        <begin position="22"/>
        <end position="169"/>
    </location>
</feature>
<sequence>MAAFHVSGIVLFAWFVKAVLSGNCPSFINCGDLGNITFPFTDTRHRDCGILVIHGCDDHEPGAQKTTKNNNKWFDIVKLDKFTITIRDDDLRDYLLQRSCETFGYNSTFTFNSPLATASRLNHYMDVLRCNHALGAPPNNSVSNSNVCKNETLYLMVEPEPSSRYSNLR</sequence>
<accession>A0AA86W316</accession>
<dbReference type="AlphaFoldDB" id="A0AA86W316"/>
<keyword evidence="1" id="KW-0732">Signal</keyword>
<dbReference type="EMBL" id="OY731407">
    <property type="protein sequence ID" value="CAJ1977497.1"/>
    <property type="molecule type" value="Genomic_DNA"/>
</dbReference>
<dbReference type="Gramene" id="rna-AYBTSS11_LOCUS29663">
    <property type="protein sequence ID" value="CAJ1977497.1"/>
    <property type="gene ID" value="gene-AYBTSS11_LOCUS29663"/>
</dbReference>